<reference evidence="3" key="1">
    <citation type="submission" date="2021-11" db="EMBL/GenBank/DDBJ databases">
        <title>Cultivation dependent microbiological survey of springs from the worlds oldest radium mine currently devoted to the extraction of radon-saturated water.</title>
        <authorList>
            <person name="Kapinusova G."/>
            <person name="Smrhova T."/>
            <person name="Strejcek M."/>
            <person name="Suman J."/>
            <person name="Jani K."/>
            <person name="Pajer P."/>
            <person name="Uhlik O."/>
        </authorList>
    </citation>
    <scope>NUCLEOTIDE SEQUENCE [LARGE SCALE GENOMIC DNA]</scope>
    <source>
        <strain evidence="3">J379</strain>
    </source>
</reference>
<dbReference type="RefSeq" id="WP_353864196.1">
    <property type="nucleotide sequence ID" value="NZ_CP088295.1"/>
</dbReference>
<dbReference type="Proteomes" id="UP001058860">
    <property type="component" value="Chromosome"/>
</dbReference>
<sequence>MCAPPPDGEFAPAGHVAGQRLDDPVTAPPGEVRVTRGWWSSLVIGWASASVTERSGQARAWRLRTGDRRLRQLRR</sequence>
<gene>
    <name evidence="2" type="ORF">LRS13_24010</name>
</gene>
<keyword evidence="3" id="KW-1185">Reference proteome</keyword>
<organism evidence="2 3">
    <name type="scientific">Svornostia abyssi</name>
    <dbReference type="NCBI Taxonomy" id="2898438"/>
    <lineage>
        <taxon>Bacteria</taxon>
        <taxon>Bacillati</taxon>
        <taxon>Actinomycetota</taxon>
        <taxon>Thermoleophilia</taxon>
        <taxon>Solirubrobacterales</taxon>
        <taxon>Baekduiaceae</taxon>
        <taxon>Svornostia</taxon>
    </lineage>
</organism>
<dbReference type="EMBL" id="CP088295">
    <property type="protein sequence ID" value="UUY03692.1"/>
    <property type="molecule type" value="Genomic_DNA"/>
</dbReference>
<evidence type="ECO:0008006" key="4">
    <source>
        <dbReference type="Google" id="ProtNLM"/>
    </source>
</evidence>
<evidence type="ECO:0000313" key="3">
    <source>
        <dbReference type="Proteomes" id="UP001058860"/>
    </source>
</evidence>
<proteinExistence type="predicted"/>
<evidence type="ECO:0000256" key="1">
    <source>
        <dbReference type="SAM" id="MobiDB-lite"/>
    </source>
</evidence>
<protein>
    <recommendedName>
        <fullName evidence="4">DUF397 domain-containing protein</fullName>
    </recommendedName>
</protein>
<evidence type="ECO:0000313" key="2">
    <source>
        <dbReference type="EMBL" id="UUY03692.1"/>
    </source>
</evidence>
<name>A0ABY5PGJ0_9ACTN</name>
<accession>A0ABY5PGJ0</accession>
<feature type="region of interest" description="Disordered" evidence="1">
    <location>
        <begin position="1"/>
        <end position="28"/>
    </location>
</feature>